<evidence type="ECO:0000259" key="2">
    <source>
        <dbReference type="Pfam" id="PF04043"/>
    </source>
</evidence>
<accession>I3S5H7</accession>
<dbReference type="InterPro" id="IPR035513">
    <property type="entry name" value="Invertase/methylesterase_inhib"/>
</dbReference>
<dbReference type="Pfam" id="PF04043">
    <property type="entry name" value="PMEI"/>
    <property type="match status" value="1"/>
</dbReference>
<dbReference type="PANTHER" id="PTHR31890:SF9">
    <property type="entry name" value="PLANT INVERTASE_PECTIN METHYLESTERASE INHIBITOR SUPERFAMILY PROTEIN"/>
    <property type="match status" value="1"/>
</dbReference>
<proteinExistence type="evidence at transcript level"/>
<dbReference type="SUPFAM" id="SSF101148">
    <property type="entry name" value="Plant invertase/pectin methylesterase inhibitor"/>
    <property type="match status" value="1"/>
</dbReference>
<feature type="signal peptide" evidence="1">
    <location>
        <begin position="1"/>
        <end position="24"/>
    </location>
</feature>
<dbReference type="NCBIfam" id="TIGR01614">
    <property type="entry name" value="PME_inhib"/>
    <property type="match status" value="1"/>
</dbReference>
<organism evidence="3">
    <name type="scientific">Lotus japonicus</name>
    <name type="common">Lotus corniculatus var. japonicus</name>
    <dbReference type="NCBI Taxonomy" id="34305"/>
    <lineage>
        <taxon>Eukaryota</taxon>
        <taxon>Viridiplantae</taxon>
        <taxon>Streptophyta</taxon>
        <taxon>Embryophyta</taxon>
        <taxon>Tracheophyta</taxon>
        <taxon>Spermatophyta</taxon>
        <taxon>Magnoliopsida</taxon>
        <taxon>eudicotyledons</taxon>
        <taxon>Gunneridae</taxon>
        <taxon>Pentapetalae</taxon>
        <taxon>rosids</taxon>
        <taxon>fabids</taxon>
        <taxon>Fabales</taxon>
        <taxon>Fabaceae</taxon>
        <taxon>Papilionoideae</taxon>
        <taxon>50 kb inversion clade</taxon>
        <taxon>NPAAA clade</taxon>
        <taxon>Hologalegina</taxon>
        <taxon>robinioid clade</taxon>
        <taxon>Loteae</taxon>
        <taxon>Lotus</taxon>
    </lineage>
</organism>
<evidence type="ECO:0000313" key="3">
    <source>
        <dbReference type="EMBL" id="AFK35519.1"/>
    </source>
</evidence>
<protein>
    <recommendedName>
        <fullName evidence="2">Pectinesterase inhibitor domain-containing protein</fullName>
    </recommendedName>
</protein>
<dbReference type="EMBL" id="BT135724">
    <property type="protein sequence ID" value="AFK35519.1"/>
    <property type="molecule type" value="mRNA"/>
</dbReference>
<reference evidence="3" key="1">
    <citation type="submission" date="2012-05" db="EMBL/GenBank/DDBJ databases">
        <authorList>
            <person name="Krishnakumar V."/>
            <person name="Cheung F."/>
            <person name="Xiao Y."/>
            <person name="Chan A."/>
            <person name="Moskal W.A."/>
            <person name="Town C.D."/>
        </authorList>
    </citation>
    <scope>NUCLEOTIDE SEQUENCE</scope>
</reference>
<feature type="chain" id="PRO_5003679251" description="Pectinesterase inhibitor domain-containing protein" evidence="1">
    <location>
        <begin position="25"/>
        <end position="174"/>
    </location>
</feature>
<keyword evidence="1" id="KW-0732">Signal</keyword>
<dbReference type="AlphaFoldDB" id="I3S5H7"/>
<dbReference type="GO" id="GO:0004857">
    <property type="term" value="F:enzyme inhibitor activity"/>
    <property type="evidence" value="ECO:0007669"/>
    <property type="project" value="InterPro"/>
</dbReference>
<dbReference type="PANTHER" id="PTHR31890">
    <property type="entry name" value="PLANT INVERTASE/PECTIN METHYLESTERASE INHIBITOR SUPERFAMILY PROTEIN"/>
    <property type="match status" value="1"/>
</dbReference>
<evidence type="ECO:0000256" key="1">
    <source>
        <dbReference type="SAM" id="SignalP"/>
    </source>
</evidence>
<feature type="domain" description="Pectinesterase inhibitor" evidence="2">
    <location>
        <begin position="26"/>
        <end position="145"/>
    </location>
</feature>
<sequence>MDSSAFASFLFTLSLVLISQPASGANLVEDLCNQVGEDSARCLQVLKANPKIASAKNDIQLCKSVLETGLKKAIAGQNYLKEVMKTNPVPAITECATVHYNGVVGSFKGSLGEIKEDGMTANYDAKVAGDGPETCDRGLAAAKINNPAITALNSEILLLSKIAFFATNKLPDSA</sequence>
<dbReference type="InterPro" id="IPR006501">
    <property type="entry name" value="Pectinesterase_inhib_dom"/>
</dbReference>
<name>I3S5H7_LOTJA</name>
<dbReference type="Gene3D" id="1.20.140.40">
    <property type="entry name" value="Invertase/pectin methylesterase inhibitor family protein"/>
    <property type="match status" value="1"/>
</dbReference>